<proteinExistence type="predicted"/>
<organism evidence="2 3">
    <name type="scientific">Pleurodeles waltl</name>
    <name type="common">Iberian ribbed newt</name>
    <dbReference type="NCBI Taxonomy" id="8319"/>
    <lineage>
        <taxon>Eukaryota</taxon>
        <taxon>Metazoa</taxon>
        <taxon>Chordata</taxon>
        <taxon>Craniata</taxon>
        <taxon>Vertebrata</taxon>
        <taxon>Euteleostomi</taxon>
        <taxon>Amphibia</taxon>
        <taxon>Batrachia</taxon>
        <taxon>Caudata</taxon>
        <taxon>Salamandroidea</taxon>
        <taxon>Salamandridae</taxon>
        <taxon>Pleurodelinae</taxon>
        <taxon>Pleurodeles</taxon>
    </lineage>
</organism>
<evidence type="ECO:0000313" key="3">
    <source>
        <dbReference type="Proteomes" id="UP001066276"/>
    </source>
</evidence>
<dbReference type="AlphaFoldDB" id="A0AAV7P3E3"/>
<accession>A0AAV7P3E3</accession>
<protein>
    <submittedName>
        <fullName evidence="2">Uncharacterized protein</fullName>
    </submittedName>
</protein>
<feature type="region of interest" description="Disordered" evidence="1">
    <location>
        <begin position="104"/>
        <end position="175"/>
    </location>
</feature>
<name>A0AAV7P3E3_PLEWA</name>
<reference evidence="2" key="1">
    <citation type="journal article" date="2022" name="bioRxiv">
        <title>Sequencing and chromosome-scale assembly of the giantPleurodeles waltlgenome.</title>
        <authorList>
            <person name="Brown T."/>
            <person name="Elewa A."/>
            <person name="Iarovenko S."/>
            <person name="Subramanian E."/>
            <person name="Araus A.J."/>
            <person name="Petzold A."/>
            <person name="Susuki M."/>
            <person name="Suzuki K.-i.T."/>
            <person name="Hayashi T."/>
            <person name="Toyoda A."/>
            <person name="Oliveira C."/>
            <person name="Osipova E."/>
            <person name="Leigh N.D."/>
            <person name="Simon A."/>
            <person name="Yun M.H."/>
        </authorList>
    </citation>
    <scope>NUCLEOTIDE SEQUENCE</scope>
    <source>
        <strain evidence="2">20211129_DDA</strain>
        <tissue evidence="2">Liver</tissue>
    </source>
</reference>
<feature type="region of interest" description="Disordered" evidence="1">
    <location>
        <begin position="1"/>
        <end position="32"/>
    </location>
</feature>
<dbReference type="Proteomes" id="UP001066276">
    <property type="component" value="Chromosome 7"/>
</dbReference>
<evidence type="ECO:0000313" key="2">
    <source>
        <dbReference type="EMBL" id="KAJ1121644.1"/>
    </source>
</evidence>
<gene>
    <name evidence="2" type="ORF">NDU88_000164</name>
</gene>
<dbReference type="EMBL" id="JANPWB010000011">
    <property type="protein sequence ID" value="KAJ1121644.1"/>
    <property type="molecule type" value="Genomic_DNA"/>
</dbReference>
<comment type="caution">
    <text evidence="2">The sequence shown here is derived from an EMBL/GenBank/DDBJ whole genome shotgun (WGS) entry which is preliminary data.</text>
</comment>
<keyword evidence="3" id="KW-1185">Reference proteome</keyword>
<evidence type="ECO:0000256" key="1">
    <source>
        <dbReference type="SAM" id="MobiDB-lite"/>
    </source>
</evidence>
<sequence length="284" mass="30783">MRVVRGSSLRLDPGSGGRPRGPVAQTDGARPFPRGFGRSLDCRLFTRVRGVRFGAGVQRCSFPLQSSRRLTLLENGATKAGYLFQAGIGAASYTAIPVRVEQLGRSGRAEDPRTRERRRKQDRQRPEGGGGDPEAEARDPAAGARGCEHWNASRGSTPGESRVTPATPRPFRSAGGGACRVLRSAGSGSECVELPHRWARALRLMCVSTHLILQHLLEHRVSVSINERIHQRREKAAEEVDGFVEPRGGVQRRAHFNEDGAPVDDGDHEQMRAAGGEGLLASVC</sequence>